<proteinExistence type="predicted"/>
<comment type="caution">
    <text evidence="1">The sequence shown here is derived from an EMBL/GenBank/DDBJ whole genome shotgun (WGS) entry which is preliminary data.</text>
</comment>
<accession>A0A9W9HGE1</accession>
<protein>
    <recommendedName>
        <fullName evidence="3">Apple domain-containing protein</fullName>
    </recommendedName>
</protein>
<organism evidence="1 2">
    <name type="scientific">Penicillium bovifimosum</name>
    <dbReference type="NCBI Taxonomy" id="126998"/>
    <lineage>
        <taxon>Eukaryota</taxon>
        <taxon>Fungi</taxon>
        <taxon>Dikarya</taxon>
        <taxon>Ascomycota</taxon>
        <taxon>Pezizomycotina</taxon>
        <taxon>Eurotiomycetes</taxon>
        <taxon>Eurotiomycetidae</taxon>
        <taxon>Eurotiales</taxon>
        <taxon>Aspergillaceae</taxon>
        <taxon>Penicillium</taxon>
    </lineage>
</organism>
<dbReference type="GeneID" id="81400681"/>
<gene>
    <name evidence="1" type="ORF">N7515_000767</name>
</gene>
<dbReference type="EMBL" id="JAPQKL010000001">
    <property type="protein sequence ID" value="KAJ5146203.1"/>
    <property type="molecule type" value="Genomic_DNA"/>
</dbReference>
<evidence type="ECO:0000313" key="1">
    <source>
        <dbReference type="EMBL" id="KAJ5146203.1"/>
    </source>
</evidence>
<name>A0A9W9HGE1_9EURO</name>
<dbReference type="AlphaFoldDB" id="A0A9W9HGE1"/>
<dbReference type="RefSeq" id="XP_056526677.1">
    <property type="nucleotide sequence ID" value="XM_056661511.1"/>
</dbReference>
<evidence type="ECO:0000313" key="2">
    <source>
        <dbReference type="Proteomes" id="UP001149079"/>
    </source>
</evidence>
<reference evidence="1" key="2">
    <citation type="journal article" date="2023" name="IMA Fungus">
        <title>Comparative genomic study of the Penicillium genus elucidates a diverse pangenome and 15 lateral gene transfer events.</title>
        <authorList>
            <person name="Petersen C."/>
            <person name="Sorensen T."/>
            <person name="Nielsen M.R."/>
            <person name="Sondergaard T.E."/>
            <person name="Sorensen J.L."/>
            <person name="Fitzpatrick D.A."/>
            <person name="Frisvad J.C."/>
            <person name="Nielsen K.L."/>
        </authorList>
    </citation>
    <scope>NUCLEOTIDE SEQUENCE</scope>
    <source>
        <strain evidence="1">IBT 22155</strain>
    </source>
</reference>
<evidence type="ECO:0008006" key="3">
    <source>
        <dbReference type="Google" id="ProtNLM"/>
    </source>
</evidence>
<keyword evidence="2" id="KW-1185">Reference proteome</keyword>
<dbReference type="OrthoDB" id="4388755at2759"/>
<reference evidence="1" key="1">
    <citation type="submission" date="2022-11" db="EMBL/GenBank/DDBJ databases">
        <authorList>
            <person name="Petersen C."/>
        </authorList>
    </citation>
    <scope>NUCLEOTIDE SEQUENCE</scope>
    <source>
        <strain evidence="1">IBT 22155</strain>
    </source>
</reference>
<dbReference type="Proteomes" id="UP001149079">
    <property type="component" value="Unassembled WGS sequence"/>
</dbReference>
<sequence length="175" mass="18910">MPECYVFSALANNQDEIGTCKLYNKGSFQTARCGDDTHDYAYITAPPAIESADRAAVVCATECPGSDGQQYESKGGELFHIDCAKRHGTQVILEDTQETFKDCIDACSRFIPCHSVDYHTSSKTCYYSNHHGEPEIVASGFQSAHSQGCSGACKNQHMGTCCDDQVNSGQEAGIA</sequence>